<evidence type="ECO:0000313" key="2">
    <source>
        <dbReference type="Proteomes" id="UP000018948"/>
    </source>
</evidence>
<comment type="caution">
    <text evidence="1">The sequence shown here is derived from an EMBL/GenBank/DDBJ whole genome shotgun (WGS) entry which is preliminary data.</text>
</comment>
<evidence type="ECO:0000313" key="1">
    <source>
        <dbReference type="EMBL" id="ETP36457.1"/>
    </source>
</evidence>
<dbReference type="AlphaFoldDB" id="W2YNQ3"/>
<sequence length="72" mass="8446">MRRYNNRDGYVFATTARQIPTNEDANSELQNRFNTENGVRFATVKTKKHSYNKKANHRYIYPVLAIVMHNNG</sequence>
<gene>
    <name evidence="1" type="ORF">F442_15608</name>
</gene>
<accession>W2YNQ3</accession>
<organism evidence="1 2">
    <name type="scientific">Phytophthora nicotianae P10297</name>
    <dbReference type="NCBI Taxonomy" id="1317064"/>
    <lineage>
        <taxon>Eukaryota</taxon>
        <taxon>Sar</taxon>
        <taxon>Stramenopiles</taxon>
        <taxon>Oomycota</taxon>
        <taxon>Peronosporomycetes</taxon>
        <taxon>Peronosporales</taxon>
        <taxon>Peronosporaceae</taxon>
        <taxon>Phytophthora</taxon>
    </lineage>
</organism>
<name>W2YNQ3_PHYNI</name>
<protein>
    <submittedName>
        <fullName evidence="1">Uncharacterized protein</fullName>
    </submittedName>
</protein>
<proteinExistence type="predicted"/>
<dbReference type="EMBL" id="ANIY01003300">
    <property type="protein sequence ID" value="ETP36457.1"/>
    <property type="molecule type" value="Genomic_DNA"/>
</dbReference>
<reference evidence="1 2" key="1">
    <citation type="submission" date="2013-11" db="EMBL/GenBank/DDBJ databases">
        <title>The Genome Sequence of Phytophthora parasitica P10297.</title>
        <authorList>
            <consortium name="The Broad Institute Genomics Platform"/>
            <person name="Russ C."/>
            <person name="Tyler B."/>
            <person name="Panabieres F."/>
            <person name="Shan W."/>
            <person name="Tripathy S."/>
            <person name="Grunwald N."/>
            <person name="Machado M."/>
            <person name="Johnson C.S."/>
            <person name="Walker B."/>
            <person name="Young S.K."/>
            <person name="Zeng Q."/>
            <person name="Gargeya S."/>
            <person name="Fitzgerald M."/>
            <person name="Haas B."/>
            <person name="Abouelleil A."/>
            <person name="Allen A.W."/>
            <person name="Alvarado L."/>
            <person name="Arachchi H.M."/>
            <person name="Berlin A.M."/>
            <person name="Chapman S.B."/>
            <person name="Gainer-Dewar J."/>
            <person name="Goldberg J."/>
            <person name="Griggs A."/>
            <person name="Gujja S."/>
            <person name="Hansen M."/>
            <person name="Howarth C."/>
            <person name="Imamovic A."/>
            <person name="Ireland A."/>
            <person name="Larimer J."/>
            <person name="McCowan C."/>
            <person name="Murphy C."/>
            <person name="Pearson M."/>
            <person name="Poon T.W."/>
            <person name="Priest M."/>
            <person name="Roberts A."/>
            <person name="Saif S."/>
            <person name="Shea T."/>
            <person name="Sisk P."/>
            <person name="Sykes S."/>
            <person name="Wortman J."/>
            <person name="Nusbaum C."/>
            <person name="Birren B."/>
        </authorList>
    </citation>
    <scope>NUCLEOTIDE SEQUENCE [LARGE SCALE GENOMIC DNA]</scope>
    <source>
        <strain evidence="1 2">P10297</strain>
    </source>
</reference>
<dbReference type="Proteomes" id="UP000018948">
    <property type="component" value="Unassembled WGS sequence"/>
</dbReference>